<feature type="domain" description="Formyl transferase C-terminal" evidence="2">
    <location>
        <begin position="203"/>
        <end position="278"/>
    </location>
</feature>
<evidence type="ECO:0000259" key="1">
    <source>
        <dbReference type="Pfam" id="PF00551"/>
    </source>
</evidence>
<dbReference type="Pfam" id="PF02911">
    <property type="entry name" value="Formyl_trans_C"/>
    <property type="match status" value="1"/>
</dbReference>
<organism evidence="3 4">
    <name type="scientific">Allomesorhizobium camelthorni</name>
    <dbReference type="NCBI Taxonomy" id="475069"/>
    <lineage>
        <taxon>Bacteria</taxon>
        <taxon>Pseudomonadati</taxon>
        <taxon>Pseudomonadota</taxon>
        <taxon>Alphaproteobacteria</taxon>
        <taxon>Hyphomicrobiales</taxon>
        <taxon>Phyllobacteriaceae</taxon>
        <taxon>Allomesorhizobium</taxon>
    </lineage>
</organism>
<dbReference type="Pfam" id="PF00551">
    <property type="entry name" value="Formyl_trans_N"/>
    <property type="match status" value="1"/>
</dbReference>
<dbReference type="GO" id="GO:0005829">
    <property type="term" value="C:cytosol"/>
    <property type="evidence" value="ECO:0007669"/>
    <property type="project" value="TreeGrafter"/>
</dbReference>
<dbReference type="GO" id="GO:0004479">
    <property type="term" value="F:methionyl-tRNA formyltransferase activity"/>
    <property type="evidence" value="ECO:0007669"/>
    <property type="project" value="TreeGrafter"/>
</dbReference>
<dbReference type="PANTHER" id="PTHR11138:SF5">
    <property type="entry name" value="METHIONYL-TRNA FORMYLTRANSFERASE, MITOCHONDRIAL"/>
    <property type="match status" value="1"/>
</dbReference>
<dbReference type="Gene3D" id="3.40.50.12230">
    <property type="match status" value="1"/>
</dbReference>
<keyword evidence="4" id="KW-1185">Reference proteome</keyword>
<dbReference type="AlphaFoldDB" id="A0A6G4WJF2"/>
<dbReference type="SUPFAM" id="SSF50486">
    <property type="entry name" value="FMT C-terminal domain-like"/>
    <property type="match status" value="1"/>
</dbReference>
<dbReference type="CDD" id="cd08651">
    <property type="entry name" value="FMT_core_like_4"/>
    <property type="match status" value="1"/>
</dbReference>
<evidence type="ECO:0000259" key="2">
    <source>
        <dbReference type="Pfam" id="PF02911"/>
    </source>
</evidence>
<proteinExistence type="predicted"/>
<dbReference type="Proteomes" id="UP001642900">
    <property type="component" value="Unassembled WGS sequence"/>
</dbReference>
<dbReference type="SUPFAM" id="SSF53328">
    <property type="entry name" value="Formyltransferase"/>
    <property type="match status" value="1"/>
</dbReference>
<dbReference type="InterPro" id="IPR002376">
    <property type="entry name" value="Formyl_transf_N"/>
</dbReference>
<dbReference type="PANTHER" id="PTHR11138">
    <property type="entry name" value="METHIONYL-TRNA FORMYLTRANSFERASE"/>
    <property type="match status" value="1"/>
</dbReference>
<evidence type="ECO:0000313" key="4">
    <source>
        <dbReference type="Proteomes" id="UP001642900"/>
    </source>
</evidence>
<feature type="domain" description="Formyl transferase N-terminal" evidence="1">
    <location>
        <begin position="24"/>
        <end position="178"/>
    </location>
</feature>
<dbReference type="InterPro" id="IPR036477">
    <property type="entry name" value="Formyl_transf_N_sf"/>
</dbReference>
<comment type="caution">
    <text evidence="3">The sequence shown here is derived from an EMBL/GenBank/DDBJ whole genome shotgun (WGS) entry which is preliminary data.</text>
</comment>
<dbReference type="RefSeq" id="WP_165032532.1">
    <property type="nucleotide sequence ID" value="NZ_JAAKZF010000049.1"/>
</dbReference>
<dbReference type="InterPro" id="IPR011034">
    <property type="entry name" value="Formyl_transferase-like_C_sf"/>
</dbReference>
<dbReference type="EMBL" id="JAAKZF010000049">
    <property type="protein sequence ID" value="NGO54323.1"/>
    <property type="molecule type" value="Genomic_DNA"/>
</dbReference>
<evidence type="ECO:0000313" key="3">
    <source>
        <dbReference type="EMBL" id="NGO54323.1"/>
    </source>
</evidence>
<dbReference type="InterPro" id="IPR005793">
    <property type="entry name" value="Formyl_trans_C"/>
</dbReference>
<sequence length="305" mass="32338">MRIAFVGAVEGSLVALDALVAAGATPALVITLPREASGRHSDFVDLAAPARVAGAAVYFATDINAPETVAALQHARPDLTMVIGWSQICRAPFRAVARLGTLGYHPAPLPRFRGRAVIPWTILANESETGSTIFWLDESVDSGPIVAQELFAVAPDETARSLYEKHKRALARLVPQAVGAIAGNMGVGTPQDHALASYCAKRTVEDGLIDWREPAADILRLIRAVGDPYPGAFTFQKGERIVIEAGRPFAPPGKYFGMPGQVQSHTEGGFTVLCGDGSTVEATAWRGLSGKPKVHTKLTSACFQS</sequence>
<name>A0A6G4WJF2_9HYPH</name>
<gene>
    <name evidence="3" type="ORF">G6N73_24860</name>
</gene>
<reference evidence="3 4" key="1">
    <citation type="submission" date="2020-02" db="EMBL/GenBank/DDBJ databases">
        <title>Genome sequence of strain CCNWXJ40-4.</title>
        <authorList>
            <person name="Gao J."/>
            <person name="Sun J."/>
        </authorList>
    </citation>
    <scope>NUCLEOTIDE SEQUENCE [LARGE SCALE GENOMIC DNA]</scope>
    <source>
        <strain evidence="3 4">CCNWXJ 40-4</strain>
    </source>
</reference>
<protein>
    <submittedName>
        <fullName evidence="3">Methionyl-tRNA formyltransferase</fullName>
    </submittedName>
</protein>
<dbReference type="CDD" id="cd08702">
    <property type="entry name" value="Arna_FMT_C"/>
    <property type="match status" value="1"/>
</dbReference>
<accession>A0A6G4WJF2</accession>